<dbReference type="CDD" id="cd16100">
    <property type="entry name" value="ARID"/>
    <property type="match status" value="1"/>
</dbReference>
<evidence type="ECO:0000256" key="3">
    <source>
        <dbReference type="ARBA" id="ARBA00023163"/>
    </source>
</evidence>
<dbReference type="InterPro" id="IPR036431">
    <property type="entry name" value="ARID_dom_sf"/>
</dbReference>
<gene>
    <name evidence="8" type="ORF">A1O3_01643</name>
</gene>
<dbReference type="Proteomes" id="UP000019478">
    <property type="component" value="Unassembled WGS sequence"/>
</dbReference>
<evidence type="ECO:0000259" key="6">
    <source>
        <dbReference type="PROSITE" id="PS51011"/>
    </source>
</evidence>
<keyword evidence="3" id="KW-0804">Transcription</keyword>
<evidence type="ECO:0000313" key="8">
    <source>
        <dbReference type="EMBL" id="EXJ93087.1"/>
    </source>
</evidence>
<reference evidence="8 9" key="1">
    <citation type="submission" date="2013-03" db="EMBL/GenBank/DDBJ databases">
        <title>The Genome Sequence of Capronia epimyces CBS 606.96.</title>
        <authorList>
            <consortium name="The Broad Institute Genomics Platform"/>
            <person name="Cuomo C."/>
            <person name="de Hoog S."/>
            <person name="Gorbushina A."/>
            <person name="Walker B."/>
            <person name="Young S.K."/>
            <person name="Zeng Q."/>
            <person name="Gargeya S."/>
            <person name="Fitzgerald M."/>
            <person name="Haas B."/>
            <person name="Abouelleil A."/>
            <person name="Allen A.W."/>
            <person name="Alvarado L."/>
            <person name="Arachchi H.M."/>
            <person name="Berlin A.M."/>
            <person name="Chapman S.B."/>
            <person name="Gainer-Dewar J."/>
            <person name="Goldberg J."/>
            <person name="Griggs A."/>
            <person name="Gujja S."/>
            <person name="Hansen M."/>
            <person name="Howarth C."/>
            <person name="Imamovic A."/>
            <person name="Ireland A."/>
            <person name="Larimer J."/>
            <person name="McCowan C."/>
            <person name="Murphy C."/>
            <person name="Pearson M."/>
            <person name="Poon T.W."/>
            <person name="Priest M."/>
            <person name="Roberts A."/>
            <person name="Saif S."/>
            <person name="Shea T."/>
            <person name="Sisk P."/>
            <person name="Sykes S."/>
            <person name="Wortman J."/>
            <person name="Nusbaum C."/>
            <person name="Birren B."/>
        </authorList>
    </citation>
    <scope>NUCLEOTIDE SEQUENCE [LARGE SCALE GENOMIC DNA]</scope>
    <source>
        <strain evidence="8 9">CBS 606.96</strain>
    </source>
</reference>
<comment type="caution">
    <text evidence="8">The sequence shown here is derived from an EMBL/GenBank/DDBJ whole genome shotgun (WGS) entry which is preliminary data.</text>
</comment>
<dbReference type="PROSITE" id="PS51011">
    <property type="entry name" value="ARID"/>
    <property type="match status" value="1"/>
</dbReference>
<sequence>MAPAPQTIIEDEEEFLADVAAFHKRRGTTFDREGKVSGRPISLHKLYKLVIARGGYDALSAERMAWRTLVREFGIGKAHEAVMTFQLKTVYYKNLAAYEISTYWGEQPPPKEILEDISAKGGYLRTRTLENYPIPSSQTVEPAMVEGGDSAEEEQTTPKRAKIETEEPESATRYPSRQLRQDPKRTQIYQPDPQPTRSRSVRATDSPAAPAVFQQTYTSNSTDPRHPSFDWYDKYEPRPPIALTLRPAQTPGNDPHFFARKAQAQAAALPRPAPEPQQYLKPIIPTAMTGPDIYIRCLYCLRSGIPEQQQFALHHMVKMSFERGDKYKFETYPFLAEGLIEKALEITELVHGVKWEISYDDDAGDSLPNTLNAAFGTSNLLARVESLMPKTGGDDLEGAGFADKLERLNEAVLVLRNMVILEDNAGFLSKMPLFKDFLTIALSIPDRPKLAEFKRSALEVAEQVTRYWPLASDDPLYLTLVPLLNSNDRAVLLPVLRSINRFGILTAEIHNLTKVPLASIERLLSFTVVDSDEELLETTLTFIYEFTAVPENNTEVLSNNFQLYTGFISRLISLLVRHASVKEIPGAAVPVGDLSKKNPAVNPIPIIPQELYAHLLQFIEPDRSSRWLRCCFEESLGDDVTQIAIWQAYSSRFSQHNPVQAADFIKNVSNTFSTAQAQVINGPVPRFIIRGIKPRRVLLDLHSRPLFQCLWEVNSLSQTDPTGRSPNRHVCSSWHSTRERLWTHIMADHLRLPKDPKGGFTYPPARSSNFMCRWTRCSRRNPVKNSHEFSSHIMSHIPESPEAMAKLINELASTTKQSDRPEATHAMYQTPFDETGHPSGVSWMSVLILRNLARYANRHGAPFEKDGIRLNQKLFGGHRDALFRMVSLHRTLRDHLVNLIHMVEQADQRDQAGTKRDHEGEDVSARSG</sequence>
<keyword evidence="1" id="KW-0156">Chromatin regulator</keyword>
<dbReference type="PANTHER" id="PTHR22970:SF14">
    <property type="entry name" value="AT-RICH INTERACTIVE DOMAIN-CONTAINING PROTEIN 2"/>
    <property type="match status" value="1"/>
</dbReference>
<dbReference type="SUPFAM" id="SSF46774">
    <property type="entry name" value="ARID-like"/>
    <property type="match status" value="1"/>
</dbReference>
<evidence type="ECO:0008006" key="10">
    <source>
        <dbReference type="Google" id="ProtNLM"/>
    </source>
</evidence>
<dbReference type="eggNOG" id="ENOG502QVTM">
    <property type="taxonomic scope" value="Eukaryota"/>
</dbReference>
<dbReference type="HOGENOM" id="CLU_008152_1_0_1"/>
<keyword evidence="4" id="KW-0539">Nucleus</keyword>
<dbReference type="AlphaFoldDB" id="W9YJJ9"/>
<dbReference type="OrthoDB" id="338531at2759"/>
<dbReference type="GeneID" id="19165777"/>
<feature type="domain" description="ARID" evidence="6">
    <location>
        <begin position="9"/>
        <end position="103"/>
    </location>
</feature>
<dbReference type="PROSITE" id="PS51526">
    <property type="entry name" value="RFX_DBD"/>
    <property type="match status" value="1"/>
</dbReference>
<dbReference type="InterPro" id="IPR001606">
    <property type="entry name" value="ARID_dom"/>
</dbReference>
<dbReference type="InterPro" id="IPR052406">
    <property type="entry name" value="Chromatin_Remodeling_Comp"/>
</dbReference>
<feature type="region of interest" description="Disordered" evidence="5">
    <location>
        <begin position="133"/>
        <end position="210"/>
    </location>
</feature>
<dbReference type="SMART" id="SM01014">
    <property type="entry name" value="ARID"/>
    <property type="match status" value="1"/>
</dbReference>
<organism evidence="8 9">
    <name type="scientific">Capronia epimyces CBS 606.96</name>
    <dbReference type="NCBI Taxonomy" id="1182542"/>
    <lineage>
        <taxon>Eukaryota</taxon>
        <taxon>Fungi</taxon>
        <taxon>Dikarya</taxon>
        <taxon>Ascomycota</taxon>
        <taxon>Pezizomycotina</taxon>
        <taxon>Eurotiomycetes</taxon>
        <taxon>Chaetothyriomycetidae</taxon>
        <taxon>Chaetothyriales</taxon>
        <taxon>Herpotrichiellaceae</taxon>
        <taxon>Capronia</taxon>
    </lineage>
</organism>
<feature type="domain" description="RFX-type winged-helix" evidence="7">
    <location>
        <begin position="624"/>
        <end position="696"/>
    </location>
</feature>
<feature type="region of interest" description="Disordered" evidence="5">
    <location>
        <begin position="907"/>
        <end position="928"/>
    </location>
</feature>
<proteinExistence type="predicted"/>
<dbReference type="InterPro" id="IPR003150">
    <property type="entry name" value="DNA-bd_RFX"/>
</dbReference>
<dbReference type="STRING" id="1182542.W9YJJ9"/>
<keyword evidence="9" id="KW-1185">Reference proteome</keyword>
<evidence type="ECO:0000313" key="9">
    <source>
        <dbReference type="Proteomes" id="UP000019478"/>
    </source>
</evidence>
<dbReference type="SMART" id="SM00501">
    <property type="entry name" value="BRIGHT"/>
    <property type="match status" value="1"/>
</dbReference>
<dbReference type="RefSeq" id="XP_007729977.1">
    <property type="nucleotide sequence ID" value="XM_007731787.1"/>
</dbReference>
<dbReference type="GO" id="GO:0016586">
    <property type="term" value="C:RSC-type complex"/>
    <property type="evidence" value="ECO:0007669"/>
    <property type="project" value="TreeGrafter"/>
</dbReference>
<protein>
    <recommendedName>
        <fullName evidence="10">ARID domain-containing protein</fullName>
    </recommendedName>
</protein>
<evidence type="ECO:0000256" key="1">
    <source>
        <dbReference type="ARBA" id="ARBA00022853"/>
    </source>
</evidence>
<dbReference type="Gene3D" id="1.10.150.60">
    <property type="entry name" value="ARID DNA-binding domain"/>
    <property type="match status" value="1"/>
</dbReference>
<dbReference type="Pfam" id="PF01388">
    <property type="entry name" value="ARID"/>
    <property type="match status" value="1"/>
</dbReference>
<evidence type="ECO:0000256" key="2">
    <source>
        <dbReference type="ARBA" id="ARBA00023015"/>
    </source>
</evidence>
<dbReference type="EMBL" id="AMGY01000001">
    <property type="protein sequence ID" value="EXJ93087.1"/>
    <property type="molecule type" value="Genomic_DNA"/>
</dbReference>
<dbReference type="GO" id="GO:0003677">
    <property type="term" value="F:DNA binding"/>
    <property type="evidence" value="ECO:0007669"/>
    <property type="project" value="InterPro"/>
</dbReference>
<evidence type="ECO:0000256" key="4">
    <source>
        <dbReference type="ARBA" id="ARBA00023242"/>
    </source>
</evidence>
<keyword evidence="2" id="KW-0805">Transcription regulation</keyword>
<dbReference type="GO" id="GO:0006325">
    <property type="term" value="P:chromatin organization"/>
    <property type="evidence" value="ECO:0007669"/>
    <property type="project" value="UniProtKB-KW"/>
</dbReference>
<dbReference type="PANTHER" id="PTHR22970">
    <property type="entry name" value="AT-RICH INTERACTIVE DOMAIN-CONTAINING PROTEIN 2"/>
    <property type="match status" value="1"/>
</dbReference>
<evidence type="ECO:0000259" key="7">
    <source>
        <dbReference type="PROSITE" id="PS51526"/>
    </source>
</evidence>
<evidence type="ECO:0000256" key="5">
    <source>
        <dbReference type="SAM" id="MobiDB-lite"/>
    </source>
</evidence>
<name>W9YJJ9_9EURO</name>
<accession>W9YJJ9</accession>
<dbReference type="GO" id="GO:0006355">
    <property type="term" value="P:regulation of DNA-templated transcription"/>
    <property type="evidence" value="ECO:0007669"/>
    <property type="project" value="InterPro"/>
</dbReference>